<feature type="domain" description="ABC transmembrane type-1" evidence="8">
    <location>
        <begin position="89"/>
        <end position="278"/>
    </location>
</feature>
<dbReference type="Pfam" id="PF00528">
    <property type="entry name" value="BPD_transp_1"/>
    <property type="match status" value="1"/>
</dbReference>
<keyword evidence="3" id="KW-1003">Cell membrane</keyword>
<dbReference type="InterPro" id="IPR035906">
    <property type="entry name" value="MetI-like_sf"/>
</dbReference>
<dbReference type="SUPFAM" id="SSF161098">
    <property type="entry name" value="MetI-like"/>
    <property type="match status" value="1"/>
</dbReference>
<dbReference type="Gene3D" id="1.10.3720.10">
    <property type="entry name" value="MetI-like"/>
    <property type="match status" value="1"/>
</dbReference>
<evidence type="ECO:0000259" key="8">
    <source>
        <dbReference type="PROSITE" id="PS50928"/>
    </source>
</evidence>
<dbReference type="GO" id="GO:0005886">
    <property type="term" value="C:plasma membrane"/>
    <property type="evidence" value="ECO:0007669"/>
    <property type="project" value="UniProtKB-SubCell"/>
</dbReference>
<keyword evidence="4 7" id="KW-0812">Transmembrane</keyword>
<dbReference type="PANTHER" id="PTHR43386:SF25">
    <property type="entry name" value="PEPTIDE ABC TRANSPORTER PERMEASE PROTEIN"/>
    <property type="match status" value="1"/>
</dbReference>
<evidence type="ECO:0000313" key="10">
    <source>
        <dbReference type="Proteomes" id="UP000742460"/>
    </source>
</evidence>
<dbReference type="AlphaFoldDB" id="A0A921MVQ0"/>
<comment type="subcellular location">
    <subcellularLocation>
        <location evidence="1 7">Cell membrane</location>
        <topology evidence="1 7">Multi-pass membrane protein</topology>
    </subcellularLocation>
</comment>
<keyword evidence="2 7" id="KW-0813">Transport</keyword>
<dbReference type="InterPro" id="IPR050366">
    <property type="entry name" value="BP-dependent_transpt_permease"/>
</dbReference>
<protein>
    <submittedName>
        <fullName evidence="9">ABC transporter permease</fullName>
    </submittedName>
</protein>
<evidence type="ECO:0000256" key="3">
    <source>
        <dbReference type="ARBA" id="ARBA00022475"/>
    </source>
</evidence>
<keyword evidence="6 7" id="KW-0472">Membrane</keyword>
<reference evidence="9" key="1">
    <citation type="journal article" date="2021" name="PeerJ">
        <title>Extensive microbial diversity within the chicken gut microbiome revealed by metagenomics and culture.</title>
        <authorList>
            <person name="Gilroy R."/>
            <person name="Ravi A."/>
            <person name="Getino M."/>
            <person name="Pursley I."/>
            <person name="Horton D.L."/>
            <person name="Alikhan N.F."/>
            <person name="Baker D."/>
            <person name="Gharbi K."/>
            <person name="Hall N."/>
            <person name="Watson M."/>
            <person name="Adriaenssens E.M."/>
            <person name="Foster-Nyarko E."/>
            <person name="Jarju S."/>
            <person name="Secka A."/>
            <person name="Antonio M."/>
            <person name="Oren A."/>
            <person name="Chaudhuri R.R."/>
            <person name="La Ragione R."/>
            <person name="Hildebrand F."/>
            <person name="Pallen M.J."/>
        </authorList>
    </citation>
    <scope>NUCLEOTIDE SEQUENCE</scope>
    <source>
        <strain evidence="9">ChiGjej5B5-22894</strain>
    </source>
</reference>
<evidence type="ECO:0000256" key="5">
    <source>
        <dbReference type="ARBA" id="ARBA00022989"/>
    </source>
</evidence>
<evidence type="ECO:0000256" key="6">
    <source>
        <dbReference type="ARBA" id="ARBA00023136"/>
    </source>
</evidence>
<keyword evidence="5 7" id="KW-1133">Transmembrane helix</keyword>
<evidence type="ECO:0000313" key="9">
    <source>
        <dbReference type="EMBL" id="HJG91225.1"/>
    </source>
</evidence>
<reference evidence="9" key="2">
    <citation type="submission" date="2021-09" db="EMBL/GenBank/DDBJ databases">
        <authorList>
            <person name="Gilroy R."/>
        </authorList>
    </citation>
    <scope>NUCLEOTIDE SEQUENCE</scope>
    <source>
        <strain evidence="9">ChiGjej5B5-22894</strain>
    </source>
</reference>
<feature type="transmembrane region" description="Helical" evidence="7">
    <location>
        <begin position="93"/>
        <end position="118"/>
    </location>
</feature>
<feature type="transmembrane region" description="Helical" evidence="7">
    <location>
        <begin position="256"/>
        <end position="277"/>
    </location>
</feature>
<evidence type="ECO:0000256" key="7">
    <source>
        <dbReference type="RuleBase" id="RU363032"/>
    </source>
</evidence>
<feature type="transmembrane region" description="Helical" evidence="7">
    <location>
        <begin position="138"/>
        <end position="162"/>
    </location>
</feature>
<feature type="non-terminal residue" evidence="9">
    <location>
        <position position="1"/>
    </location>
</feature>
<feature type="transmembrane region" description="Helical" evidence="7">
    <location>
        <begin position="24"/>
        <end position="45"/>
    </location>
</feature>
<dbReference type="InterPro" id="IPR000515">
    <property type="entry name" value="MetI-like"/>
</dbReference>
<sequence length="289" mass="29372">LTPPSAAAAPAAGVGRARTVRLPALGLADIAAMLLLALLAIAVLLPSLLAPGDPLTAAEGQALQAPSPAHWLGTDYLGRDLYTRIIHGARTSLSASAVAVAVGLAGGLALGIIAGYLGGWADAIISRLIDVLLSVPGLLLSMVIIVALGFGALNAAIAVGISSIASFARVTRAEVLTVRSSSYVEAAQHQGSSRARTLLHHILPNAVGPVASLIPLQFGGSIVWISSLSFLGFGAVPPHPEWGLLVAEGRQYLLSAPWLLLAPGAVIVITVLAASHLQGVLGRIRRTTA</sequence>
<proteinExistence type="inferred from homology"/>
<dbReference type="PROSITE" id="PS50928">
    <property type="entry name" value="ABC_TM1"/>
    <property type="match status" value="1"/>
</dbReference>
<dbReference type="CDD" id="cd06261">
    <property type="entry name" value="TM_PBP2"/>
    <property type="match status" value="1"/>
</dbReference>
<dbReference type="Proteomes" id="UP000742460">
    <property type="component" value="Unassembled WGS sequence"/>
</dbReference>
<evidence type="ECO:0000256" key="4">
    <source>
        <dbReference type="ARBA" id="ARBA00022692"/>
    </source>
</evidence>
<dbReference type="EMBL" id="DYUE01000142">
    <property type="protein sequence ID" value="HJG91225.1"/>
    <property type="molecule type" value="Genomic_DNA"/>
</dbReference>
<comment type="similarity">
    <text evidence="7">Belongs to the binding-protein-dependent transport system permease family.</text>
</comment>
<gene>
    <name evidence="9" type="ORF">K8V81_05815</name>
</gene>
<evidence type="ECO:0000256" key="2">
    <source>
        <dbReference type="ARBA" id="ARBA00022448"/>
    </source>
</evidence>
<dbReference type="GO" id="GO:0055085">
    <property type="term" value="P:transmembrane transport"/>
    <property type="evidence" value="ECO:0007669"/>
    <property type="project" value="InterPro"/>
</dbReference>
<evidence type="ECO:0000256" key="1">
    <source>
        <dbReference type="ARBA" id="ARBA00004651"/>
    </source>
</evidence>
<accession>A0A921MVQ0</accession>
<organism evidence="9 10">
    <name type="scientific">Brachybacterium massiliense</name>
    <dbReference type="NCBI Taxonomy" id="1755098"/>
    <lineage>
        <taxon>Bacteria</taxon>
        <taxon>Bacillati</taxon>
        <taxon>Actinomycetota</taxon>
        <taxon>Actinomycetes</taxon>
        <taxon>Micrococcales</taxon>
        <taxon>Dermabacteraceae</taxon>
        <taxon>Brachybacterium</taxon>
    </lineage>
</organism>
<dbReference type="PANTHER" id="PTHR43386">
    <property type="entry name" value="OLIGOPEPTIDE TRANSPORT SYSTEM PERMEASE PROTEIN APPC"/>
    <property type="match status" value="1"/>
</dbReference>
<name>A0A921MVQ0_9MICO</name>
<comment type="caution">
    <text evidence="9">The sequence shown here is derived from an EMBL/GenBank/DDBJ whole genome shotgun (WGS) entry which is preliminary data.</text>
</comment>